<evidence type="ECO:0000313" key="3">
    <source>
        <dbReference type="Proteomes" id="UP001604043"/>
    </source>
</evidence>
<protein>
    <submittedName>
        <fullName evidence="2">Uncharacterized protein</fullName>
    </submittedName>
</protein>
<gene>
    <name evidence="2" type="ORF">V5F30_22195</name>
</gene>
<keyword evidence="1" id="KW-0472">Membrane</keyword>
<dbReference type="RefSeq" id="WP_394008603.1">
    <property type="nucleotide sequence ID" value="NZ_JBAFUR010000007.1"/>
</dbReference>
<evidence type="ECO:0000256" key="1">
    <source>
        <dbReference type="SAM" id="Phobius"/>
    </source>
</evidence>
<keyword evidence="1" id="KW-1133">Transmembrane helix</keyword>
<feature type="transmembrane region" description="Helical" evidence="1">
    <location>
        <begin position="66"/>
        <end position="88"/>
    </location>
</feature>
<accession>A0ABW6ZM60</accession>
<keyword evidence="3" id="KW-1185">Reference proteome</keyword>
<dbReference type="Proteomes" id="UP001604043">
    <property type="component" value="Unassembled WGS sequence"/>
</dbReference>
<name>A0ABW6ZM60_9HYPH</name>
<proteinExistence type="predicted"/>
<comment type="caution">
    <text evidence="2">The sequence shown here is derived from an EMBL/GenBank/DDBJ whole genome shotgun (WGS) entry which is preliminary data.</text>
</comment>
<dbReference type="EMBL" id="JBAFUR010000007">
    <property type="protein sequence ID" value="MFG1254936.1"/>
    <property type="molecule type" value="Genomic_DNA"/>
</dbReference>
<evidence type="ECO:0000313" key="2">
    <source>
        <dbReference type="EMBL" id="MFG1254936.1"/>
    </source>
</evidence>
<sequence>MSAPPSAPEAALPPTPLPPPPAAGWGLKVAMAFGLLADAGVVILLIAISGFVFGGPEGARGEIHAVMGWAGAVATFVIPPALGLWFWRRGRPDVGVALAWLPPLAALAALAFGLL</sequence>
<organism evidence="2 3">
    <name type="scientific">Xanthobacter aminoxidans</name>
    <dbReference type="NCBI Taxonomy" id="186280"/>
    <lineage>
        <taxon>Bacteria</taxon>
        <taxon>Pseudomonadati</taxon>
        <taxon>Pseudomonadota</taxon>
        <taxon>Alphaproteobacteria</taxon>
        <taxon>Hyphomicrobiales</taxon>
        <taxon>Xanthobacteraceae</taxon>
        <taxon>Xanthobacter</taxon>
    </lineage>
</organism>
<keyword evidence="1" id="KW-0812">Transmembrane</keyword>
<reference evidence="2 3" key="1">
    <citation type="submission" date="2024-02" db="EMBL/GenBank/DDBJ databases">
        <title>Expansion and revision of Xanthobacter and proposal of Roseixanthobacter gen. nov.</title>
        <authorList>
            <person name="Soltysiak M.P.M."/>
            <person name="Jalihal A."/>
            <person name="Ory A."/>
            <person name="Chrisophersen C."/>
            <person name="Lee A.D."/>
            <person name="Boulton J."/>
            <person name="Springer M."/>
        </authorList>
    </citation>
    <scope>NUCLEOTIDE SEQUENCE [LARGE SCALE GENOMIC DNA]</scope>
    <source>
        <strain evidence="2 3">CB5</strain>
    </source>
</reference>
<feature type="transmembrane region" description="Helical" evidence="1">
    <location>
        <begin position="94"/>
        <end position="114"/>
    </location>
</feature>
<feature type="transmembrane region" description="Helical" evidence="1">
    <location>
        <begin position="29"/>
        <end position="54"/>
    </location>
</feature>